<proteinExistence type="predicted"/>
<evidence type="ECO:0000313" key="2">
    <source>
        <dbReference type="Proteomes" id="UP000831701"/>
    </source>
</evidence>
<feature type="non-terminal residue" evidence="1">
    <location>
        <position position="1"/>
    </location>
</feature>
<accession>A0ACB8X3P5</accession>
<reference evidence="1" key="1">
    <citation type="submission" date="2022-04" db="EMBL/GenBank/DDBJ databases">
        <title>Jade perch genome.</title>
        <authorList>
            <person name="Chao B."/>
        </authorList>
    </citation>
    <scope>NUCLEOTIDE SEQUENCE</scope>
    <source>
        <strain evidence="1">CB-2022</strain>
    </source>
</reference>
<evidence type="ECO:0000313" key="1">
    <source>
        <dbReference type="EMBL" id="KAI3374885.1"/>
    </source>
</evidence>
<sequence>EKLKQWFVRDFKFKLDLQILMFCVSQDQADLQAVCSGRRRTCALLNSPSPCVNSALYHIQELKMTVENWCQQSGKYHPQIDQDKHHYRKTLRFQSRDSDTESVTYTELFVEGIAISAREHEACIRDITELNWQLKLEREKLDQALEELSHTEMLNQHLHEDISFAKKQVPIVKENLDLQRDIIIQINVAQSEAYDVCSKTQSDLLLVQKELTKIKADANKEKISLDHALVVMKNELTKKLEDLSQLKILENDIRAEIKDAEQTLALTEEKCEAITQRIPEMVELEKTEKDWILKLKCQIEAEMQKNKKLKEKLRALQEETEKTRLNGEAEVSCVEEQLNSKRNAFAALRKENMEYEQNVEAYKIKLSQRCVYNVPSCVLFTSEKAVKQMCEERKQMLQKISDNDEQWEKAKEEVTQVVTQHIVTQTKLEEQEQLTFMEEQRARKEIENLRKDLTGQMTTQELLKGQCANINEELRRHQRSSELTNQKLEKEFKDASSATKALEKKVEEIKKLTEDLETIQREHRNTIVNLEEEKKLKCGHLKAAQDLNAATIKRYEDTVGRISDLTKKSEEHSDASDKMEKIIESMPEVIVELQSVFDAVEFKNKSAALIMSTLQSDINNCQQRTQRSMQTHTAHVTARKKEMEDTKEALKIALKENKQLADEYEGLKKILMEAKQEAASAMSKKNHAHKSFHDYTQLSLLQKRMHKALVKYFKQRSLYSQAELDRCQALSQETNQKIKTAQPGATMQTMGPFHVDSPQRSLLIVDVKPSRCITLGRLRNSSPLSHQPPNLLHGTVASCGPYTSLGLHYSPGPTSPDSPSGESPYHLHVSSHLNCTTGILLSFEKCHTHTHTNTLLCSL</sequence>
<dbReference type="Proteomes" id="UP000831701">
    <property type="component" value="Chromosome 3"/>
</dbReference>
<protein>
    <submittedName>
        <fullName evidence="1">Uncharacterized protein</fullName>
    </submittedName>
</protein>
<organism evidence="1 2">
    <name type="scientific">Scortum barcoo</name>
    <name type="common">barcoo grunter</name>
    <dbReference type="NCBI Taxonomy" id="214431"/>
    <lineage>
        <taxon>Eukaryota</taxon>
        <taxon>Metazoa</taxon>
        <taxon>Chordata</taxon>
        <taxon>Craniata</taxon>
        <taxon>Vertebrata</taxon>
        <taxon>Euteleostomi</taxon>
        <taxon>Actinopterygii</taxon>
        <taxon>Neopterygii</taxon>
        <taxon>Teleostei</taxon>
        <taxon>Neoteleostei</taxon>
        <taxon>Acanthomorphata</taxon>
        <taxon>Eupercaria</taxon>
        <taxon>Centrarchiformes</taxon>
        <taxon>Terapontoidei</taxon>
        <taxon>Terapontidae</taxon>
        <taxon>Scortum</taxon>
    </lineage>
</organism>
<gene>
    <name evidence="1" type="ORF">L3Q82_021424</name>
</gene>
<name>A0ACB8X3P5_9TELE</name>
<comment type="caution">
    <text evidence="1">The sequence shown here is derived from an EMBL/GenBank/DDBJ whole genome shotgun (WGS) entry which is preliminary data.</text>
</comment>
<keyword evidence="2" id="KW-1185">Reference proteome</keyword>
<dbReference type="EMBL" id="CM041533">
    <property type="protein sequence ID" value="KAI3374885.1"/>
    <property type="molecule type" value="Genomic_DNA"/>
</dbReference>